<name>A0ABQ9GJC3_9NEOP</name>
<feature type="compositionally biased region" description="Polar residues" evidence="1">
    <location>
        <begin position="492"/>
        <end position="504"/>
    </location>
</feature>
<dbReference type="Proteomes" id="UP001159363">
    <property type="component" value="Chromosome 10"/>
</dbReference>
<evidence type="ECO:0000313" key="2">
    <source>
        <dbReference type="EMBL" id="KAJ8872108.1"/>
    </source>
</evidence>
<accession>A0ABQ9GJC3</accession>
<evidence type="ECO:0000313" key="3">
    <source>
        <dbReference type="Proteomes" id="UP001159363"/>
    </source>
</evidence>
<proteinExistence type="predicted"/>
<feature type="region of interest" description="Disordered" evidence="1">
    <location>
        <begin position="437"/>
        <end position="521"/>
    </location>
</feature>
<protein>
    <submittedName>
        <fullName evidence="2">Uncharacterized protein</fullName>
    </submittedName>
</protein>
<evidence type="ECO:0000256" key="1">
    <source>
        <dbReference type="SAM" id="MobiDB-lite"/>
    </source>
</evidence>
<comment type="caution">
    <text evidence="2">The sequence shown here is derived from an EMBL/GenBank/DDBJ whole genome shotgun (WGS) entry which is preliminary data.</text>
</comment>
<gene>
    <name evidence="2" type="ORF">PR048_025710</name>
</gene>
<sequence length="559" mass="61140">MGRINRVRFPVKKTNAMLQKGRLQISPDHEQSVSLSIALYVYAVWYLKARLVHIQKLLLQKQRIALFAITKSYRTISTEALQVVAGIIPPRSVSNITRNQKKVSGPLVVPSLENETDYHLSQMLTGHGNFKAYLYISYTLCKICNTEDTNATFATRLQPNPGDEPEVLAKICNEAWRFECHLMSKLQIFRSNPRSASPSLHLTALVSVHVNWTTCFLNVEELVIERKLTMIVGNSIVPIYLINITTSSDIMCDGRGQVIKMVDPQVGAIYHEQLTTQAVGGTDDEALCSSTLLPSEEARSTVYETLQLTLKTEWQFQDITHISPPSNIVKNGLPLPERALQTRAELRWELVMNAATPSINYSVTAGSPIGTVVRREHCSALLIAAMAHLLSEAVSTLLLPRLSASSALSTATPLETDRVAPRSRVWRSNRPLPVVHGARKLRRTETGVPGPGFEPSLRESMLVKSGRLTGGQRQDQQSGRKQTVGSDGPGIHSSSRATAQSVARSRSPRLGRHGSAVTPLQQQQQQRLAVVGAAGVPLSGRLAAARALALAGACAPTPS</sequence>
<reference evidence="2 3" key="1">
    <citation type="submission" date="2023-02" db="EMBL/GenBank/DDBJ databases">
        <title>LHISI_Scaffold_Assembly.</title>
        <authorList>
            <person name="Stuart O.P."/>
            <person name="Cleave R."/>
            <person name="Magrath M.J.L."/>
            <person name="Mikheyev A.S."/>
        </authorList>
    </citation>
    <scope>NUCLEOTIDE SEQUENCE [LARGE SCALE GENOMIC DNA]</scope>
    <source>
        <strain evidence="2">Daus_M_001</strain>
        <tissue evidence="2">Leg muscle</tissue>
    </source>
</reference>
<keyword evidence="3" id="KW-1185">Reference proteome</keyword>
<feature type="compositionally biased region" description="Polar residues" evidence="1">
    <location>
        <begin position="471"/>
        <end position="485"/>
    </location>
</feature>
<dbReference type="EMBL" id="JARBHB010000011">
    <property type="protein sequence ID" value="KAJ8872108.1"/>
    <property type="molecule type" value="Genomic_DNA"/>
</dbReference>
<organism evidence="2 3">
    <name type="scientific">Dryococelus australis</name>
    <dbReference type="NCBI Taxonomy" id="614101"/>
    <lineage>
        <taxon>Eukaryota</taxon>
        <taxon>Metazoa</taxon>
        <taxon>Ecdysozoa</taxon>
        <taxon>Arthropoda</taxon>
        <taxon>Hexapoda</taxon>
        <taxon>Insecta</taxon>
        <taxon>Pterygota</taxon>
        <taxon>Neoptera</taxon>
        <taxon>Polyneoptera</taxon>
        <taxon>Phasmatodea</taxon>
        <taxon>Verophasmatodea</taxon>
        <taxon>Anareolatae</taxon>
        <taxon>Phasmatidae</taxon>
        <taxon>Eurycanthinae</taxon>
        <taxon>Dryococelus</taxon>
    </lineage>
</organism>